<feature type="domain" description="Alcohol dehydrogenase-like N-terminal" evidence="2">
    <location>
        <begin position="5"/>
        <end position="80"/>
    </location>
</feature>
<evidence type="ECO:0000313" key="3">
    <source>
        <dbReference type="EMBL" id="MEN3536916.1"/>
    </source>
</evidence>
<accession>A0ABV0AQN9</accession>
<dbReference type="InterPro" id="IPR011032">
    <property type="entry name" value="GroES-like_sf"/>
</dbReference>
<dbReference type="Pfam" id="PF08240">
    <property type="entry name" value="ADH_N"/>
    <property type="match status" value="1"/>
</dbReference>
<sequence length="82" mass="8283">MPEPGEGEVSVDVSHAGVNFIDVMARRGDPGYVTAWPFVPGKEVAGTVRQVGPGVSGLVPGQRVAAFTPSGGLAEVAVAPAR</sequence>
<dbReference type="Proteomes" id="UP001447516">
    <property type="component" value="Unassembled WGS sequence"/>
</dbReference>
<evidence type="ECO:0000313" key="4">
    <source>
        <dbReference type="Proteomes" id="UP001447516"/>
    </source>
</evidence>
<keyword evidence="4" id="KW-1185">Reference proteome</keyword>
<dbReference type="RefSeq" id="WP_346226904.1">
    <property type="nucleotide sequence ID" value="NZ_JBDJAW010000013.1"/>
</dbReference>
<organism evidence="3 4">
    <name type="scientific">Microbispora maris</name>
    <dbReference type="NCBI Taxonomy" id="3144104"/>
    <lineage>
        <taxon>Bacteria</taxon>
        <taxon>Bacillati</taxon>
        <taxon>Actinomycetota</taxon>
        <taxon>Actinomycetes</taxon>
        <taxon>Streptosporangiales</taxon>
        <taxon>Streptosporangiaceae</taxon>
        <taxon>Microbispora</taxon>
    </lineage>
</organism>
<evidence type="ECO:0000256" key="1">
    <source>
        <dbReference type="ARBA" id="ARBA00022857"/>
    </source>
</evidence>
<evidence type="ECO:0000259" key="2">
    <source>
        <dbReference type="Pfam" id="PF08240"/>
    </source>
</evidence>
<dbReference type="PANTHER" id="PTHR44154:SF1">
    <property type="entry name" value="QUINONE OXIDOREDUCTASE"/>
    <property type="match status" value="1"/>
</dbReference>
<protein>
    <submittedName>
        <fullName evidence="3">Alcohol dehydrogenase catalytic domain-containing protein</fullName>
    </submittedName>
</protein>
<gene>
    <name evidence="3" type="ORF">AAH991_17520</name>
</gene>
<comment type="caution">
    <text evidence="3">The sequence shown here is derived from an EMBL/GenBank/DDBJ whole genome shotgun (WGS) entry which is preliminary data.</text>
</comment>
<reference evidence="3 4" key="1">
    <citation type="submission" date="2024-05" db="EMBL/GenBank/DDBJ databases">
        <title>Microbispora sp.ZYX-F-249.</title>
        <authorList>
            <person name="Xie H."/>
        </authorList>
    </citation>
    <scope>NUCLEOTIDE SEQUENCE [LARGE SCALE GENOMIC DNA]</scope>
    <source>
        <strain evidence="3 4">ZYX-F-249</strain>
    </source>
</reference>
<dbReference type="PANTHER" id="PTHR44154">
    <property type="entry name" value="QUINONE OXIDOREDUCTASE"/>
    <property type="match status" value="1"/>
</dbReference>
<dbReference type="EMBL" id="JBDJAW010000013">
    <property type="protein sequence ID" value="MEN3536916.1"/>
    <property type="molecule type" value="Genomic_DNA"/>
</dbReference>
<name>A0ABV0AQN9_9ACTN</name>
<dbReference type="InterPro" id="IPR013154">
    <property type="entry name" value="ADH-like_N"/>
</dbReference>
<keyword evidence="1" id="KW-0521">NADP</keyword>
<dbReference type="Gene3D" id="3.90.180.10">
    <property type="entry name" value="Medium-chain alcohol dehydrogenases, catalytic domain"/>
    <property type="match status" value="1"/>
</dbReference>
<dbReference type="SUPFAM" id="SSF50129">
    <property type="entry name" value="GroES-like"/>
    <property type="match status" value="1"/>
</dbReference>
<dbReference type="InterPro" id="IPR051603">
    <property type="entry name" value="Zinc-ADH_QOR/CCCR"/>
</dbReference>
<proteinExistence type="predicted"/>